<dbReference type="OMA" id="DANPHAN"/>
<dbReference type="VEuPathDB" id="FungiDB:KRP22_10191"/>
<name>H3GHW0_PHYRM</name>
<reference evidence="4" key="1">
    <citation type="journal article" date="2006" name="Science">
        <title>Phytophthora genome sequences uncover evolutionary origins and mechanisms of pathogenesis.</title>
        <authorList>
            <person name="Tyler B.M."/>
            <person name="Tripathy S."/>
            <person name="Zhang X."/>
            <person name="Dehal P."/>
            <person name="Jiang R.H."/>
            <person name="Aerts A."/>
            <person name="Arredondo F.D."/>
            <person name="Baxter L."/>
            <person name="Bensasson D."/>
            <person name="Beynon J.L."/>
            <person name="Chapman J."/>
            <person name="Damasceno C.M."/>
            <person name="Dorrance A.E."/>
            <person name="Dou D."/>
            <person name="Dickerman A.W."/>
            <person name="Dubchak I.L."/>
            <person name="Garbelotto M."/>
            <person name="Gijzen M."/>
            <person name="Gordon S.G."/>
            <person name="Govers F."/>
            <person name="Grunwald N.J."/>
            <person name="Huang W."/>
            <person name="Ivors K.L."/>
            <person name="Jones R.W."/>
            <person name="Kamoun S."/>
            <person name="Krampis K."/>
            <person name="Lamour K.H."/>
            <person name="Lee M.K."/>
            <person name="McDonald W.H."/>
            <person name="Medina M."/>
            <person name="Meijer H.J."/>
            <person name="Nordberg E.K."/>
            <person name="Maclean D.J."/>
            <person name="Ospina-Giraldo M.D."/>
            <person name="Morris P.F."/>
            <person name="Phuntumart V."/>
            <person name="Putnam N.H."/>
            <person name="Rash S."/>
            <person name="Rose J.K."/>
            <person name="Sakihama Y."/>
            <person name="Salamov A.A."/>
            <person name="Savidor A."/>
            <person name="Scheuring C.F."/>
            <person name="Smith B.M."/>
            <person name="Sobral B.W."/>
            <person name="Terry A."/>
            <person name="Torto-Alalibo T.A."/>
            <person name="Win J."/>
            <person name="Xu Z."/>
            <person name="Zhang H."/>
            <person name="Grigoriev I.V."/>
            <person name="Rokhsar D.S."/>
            <person name="Boore J.L."/>
        </authorList>
    </citation>
    <scope>NUCLEOTIDE SEQUENCE [LARGE SCALE GENOMIC DNA]</scope>
    <source>
        <strain evidence="4">Pr102</strain>
    </source>
</reference>
<feature type="coiled-coil region" evidence="1">
    <location>
        <begin position="527"/>
        <end position="571"/>
    </location>
</feature>
<dbReference type="VEuPathDB" id="FungiDB:KRP23_6702"/>
<feature type="compositionally biased region" description="Acidic residues" evidence="2">
    <location>
        <begin position="66"/>
        <end position="77"/>
    </location>
</feature>
<dbReference type="VEuPathDB" id="FungiDB:KRP23_6703"/>
<evidence type="ECO:0000256" key="2">
    <source>
        <dbReference type="SAM" id="MobiDB-lite"/>
    </source>
</evidence>
<dbReference type="EnsemblProtists" id="Phyra75571">
    <property type="protein sequence ID" value="Phyra75571"/>
    <property type="gene ID" value="Phyra75571"/>
</dbReference>
<feature type="region of interest" description="Disordered" evidence="2">
    <location>
        <begin position="58"/>
        <end position="97"/>
    </location>
</feature>
<feature type="coiled-coil region" evidence="1">
    <location>
        <begin position="106"/>
        <end position="133"/>
    </location>
</feature>
<reference evidence="3" key="2">
    <citation type="submission" date="2015-06" db="UniProtKB">
        <authorList>
            <consortium name="EnsemblProtists"/>
        </authorList>
    </citation>
    <scope>IDENTIFICATION</scope>
    <source>
        <strain evidence="3">Pr102</strain>
    </source>
</reference>
<proteinExistence type="predicted"/>
<sequence>MTADEQMLDAASMAAMTEFLRECEAPVDSRHHAAGNGDYNGLLPAGHSPSVAETVASWSIPHGGDADDGADSCEDNEAVQGSSPTSAERRRKIKNAQAGKRRLRYLKKLKAERKALKKQEVELSVELKKLRAAYKKDRVVREKKMLAISAWRATAIRQKEKRSESEEKQRLLKVAVINQSALVHRMNHLLVQQRLLQTVESSEDQAAHGSRKGKAVLKTFVREMDALYAKTDTMIANVDFEMSPPLTYELTRKWTKDKSFLESADATVIPYSFEQTCRAVSLMILAPSYNDELEDPENTAARTYRLNFSRELGDTQGDNATLVVYNAVRRYVEAGRAVFVWRTLAEGQGEFDGLHTVETAWFVVRPLSKDANPHANEGPKMILESYTRLVPVGFGSPSDNDARANRFVKILTKADEADVNDMKQMLGKLLLDEARATTRRKMEDKQQMDATLAAVTEFLSEYEAPAVAVALPVVDELLLASQLLVSETEASLAQHGTKSDRSPRLTTAEKRRRITNAQAAKRRVKYLKRVKDKRETLKHQARELSQQVQRMQDAQDQAKQEAEQADALALSVWRATCVRQKERRLESEEQQRRLKAAVISRAKLIHQMHSLLQHRVASSQLESLLSLEGPPAGWEKKGTALFKTFVHELDAIHAQTDGVIENADVKFSSSLMYKRTWKWDEGMKFLESADATVIPFGFEQARHAVSFAMLSDPRENPHSEGIEDPENTTASTYRLNYSWESGDSVTFVVYCAIRRYVEQDRVVFVWRARSEGQDEFDGLAMDETVWVVVRPSEAHSQENPATVFEIYTRLVPTGFGGPSAPPRFVKMFVRSDEEDITYMMRLMEKLLAHQTHPDGRAVPA</sequence>
<dbReference type="EMBL" id="DS566010">
    <property type="status" value="NOT_ANNOTATED_CDS"/>
    <property type="molecule type" value="Genomic_DNA"/>
</dbReference>
<keyword evidence="1" id="KW-0175">Coiled coil</keyword>
<protein>
    <submittedName>
        <fullName evidence="3">Uncharacterized protein</fullName>
    </submittedName>
</protein>
<dbReference type="HOGENOM" id="CLU_332753_0_0_1"/>
<dbReference type="InParanoid" id="H3GHW0"/>
<organism evidence="3 4">
    <name type="scientific">Phytophthora ramorum</name>
    <name type="common">Sudden oak death agent</name>
    <dbReference type="NCBI Taxonomy" id="164328"/>
    <lineage>
        <taxon>Eukaryota</taxon>
        <taxon>Sar</taxon>
        <taxon>Stramenopiles</taxon>
        <taxon>Oomycota</taxon>
        <taxon>Peronosporomycetes</taxon>
        <taxon>Peronosporales</taxon>
        <taxon>Peronosporaceae</taxon>
        <taxon>Phytophthora</taxon>
    </lineage>
</organism>
<dbReference type="VEuPathDB" id="FungiDB:KRP22_10190"/>
<accession>H3GHW0</accession>
<evidence type="ECO:0000256" key="1">
    <source>
        <dbReference type="SAM" id="Coils"/>
    </source>
</evidence>
<keyword evidence="4" id="KW-1185">Reference proteome</keyword>
<dbReference type="eggNOG" id="ENOG502SS7E">
    <property type="taxonomic scope" value="Eukaryota"/>
</dbReference>
<dbReference type="Proteomes" id="UP000005238">
    <property type="component" value="Unassembled WGS sequence"/>
</dbReference>
<evidence type="ECO:0000313" key="3">
    <source>
        <dbReference type="EnsemblProtists" id="Phyra75571"/>
    </source>
</evidence>
<evidence type="ECO:0000313" key="4">
    <source>
        <dbReference type="Proteomes" id="UP000005238"/>
    </source>
</evidence>
<dbReference type="AlphaFoldDB" id="H3GHW0"/>